<dbReference type="InterPro" id="IPR051942">
    <property type="entry name" value="DENN_domain_containing_2"/>
</dbReference>
<dbReference type="SMART" id="SM00799">
    <property type="entry name" value="DENN"/>
    <property type="match status" value="1"/>
</dbReference>
<dbReference type="InterPro" id="IPR005113">
    <property type="entry name" value="uDENN_dom"/>
</dbReference>
<feature type="compositionally biased region" description="Low complexity" evidence="1">
    <location>
        <begin position="410"/>
        <end position="424"/>
    </location>
</feature>
<dbReference type="InterPro" id="IPR001194">
    <property type="entry name" value="cDENN_dom"/>
</dbReference>
<organism evidence="4">
    <name type="scientific">Micromonas pusilla (strain CCMP1545)</name>
    <name type="common">Picoplanktonic green alga</name>
    <dbReference type="NCBI Taxonomy" id="564608"/>
    <lineage>
        <taxon>Eukaryota</taxon>
        <taxon>Viridiplantae</taxon>
        <taxon>Chlorophyta</taxon>
        <taxon>Mamiellophyceae</taxon>
        <taxon>Mamiellales</taxon>
        <taxon>Mamiellaceae</taxon>
        <taxon>Micromonas</taxon>
    </lineage>
</organism>
<feature type="compositionally biased region" description="Basic and acidic residues" evidence="1">
    <location>
        <begin position="608"/>
        <end position="625"/>
    </location>
</feature>
<name>C1N8I1_MICPC</name>
<evidence type="ECO:0000259" key="2">
    <source>
        <dbReference type="SMART" id="SM00799"/>
    </source>
</evidence>
<dbReference type="KEGG" id="mpp:MICPUCDRAFT_49148"/>
<reference evidence="3 4" key="1">
    <citation type="journal article" date="2009" name="Science">
        <title>Green evolution and dynamic adaptations revealed by genomes of the marine picoeukaryotes Micromonas.</title>
        <authorList>
            <person name="Worden A.Z."/>
            <person name="Lee J.H."/>
            <person name="Mock T."/>
            <person name="Rouze P."/>
            <person name="Simmons M.P."/>
            <person name="Aerts A.L."/>
            <person name="Allen A.E."/>
            <person name="Cuvelier M.L."/>
            <person name="Derelle E."/>
            <person name="Everett M.V."/>
            <person name="Foulon E."/>
            <person name="Grimwood J."/>
            <person name="Gundlach H."/>
            <person name="Henrissat B."/>
            <person name="Napoli C."/>
            <person name="McDonald S.M."/>
            <person name="Parker M.S."/>
            <person name="Rombauts S."/>
            <person name="Salamov A."/>
            <person name="Von Dassow P."/>
            <person name="Badger J.H."/>
            <person name="Coutinho P.M."/>
            <person name="Demir E."/>
            <person name="Dubchak I."/>
            <person name="Gentemann C."/>
            <person name="Eikrem W."/>
            <person name="Gready J.E."/>
            <person name="John U."/>
            <person name="Lanier W."/>
            <person name="Lindquist E.A."/>
            <person name="Lucas S."/>
            <person name="Mayer K.F."/>
            <person name="Moreau H."/>
            <person name="Not F."/>
            <person name="Otillar R."/>
            <person name="Panaud O."/>
            <person name="Pangilinan J."/>
            <person name="Paulsen I."/>
            <person name="Piegu B."/>
            <person name="Poliakov A."/>
            <person name="Robbens S."/>
            <person name="Schmutz J."/>
            <person name="Toulza E."/>
            <person name="Wyss T."/>
            <person name="Zelensky A."/>
            <person name="Zhou K."/>
            <person name="Armbrust E.V."/>
            <person name="Bhattacharya D."/>
            <person name="Goodenough U.W."/>
            <person name="Van de Peer Y."/>
            <person name="Grigoriev I.V."/>
        </authorList>
    </citation>
    <scope>NUCLEOTIDE SEQUENCE [LARGE SCALE GENOMIC DNA]</scope>
    <source>
        <strain evidence="3 4">CCMP1545</strain>
    </source>
</reference>
<feature type="region of interest" description="Disordered" evidence="1">
    <location>
        <begin position="391"/>
        <end position="483"/>
    </location>
</feature>
<feature type="region of interest" description="Disordered" evidence="1">
    <location>
        <begin position="564"/>
        <end position="686"/>
    </location>
</feature>
<dbReference type="eggNOG" id="ENOG502QSCA">
    <property type="taxonomic scope" value="Eukaryota"/>
</dbReference>
<dbReference type="Proteomes" id="UP000001876">
    <property type="component" value="Unassembled WGS sequence"/>
</dbReference>
<feature type="region of interest" description="Disordered" evidence="1">
    <location>
        <begin position="317"/>
        <end position="339"/>
    </location>
</feature>
<protein>
    <submittedName>
        <fullName evidence="3">Predicted protein</fullName>
    </submittedName>
</protein>
<dbReference type="OrthoDB" id="498554at2759"/>
<feature type="compositionally biased region" description="Acidic residues" evidence="1">
    <location>
        <begin position="626"/>
        <end position="639"/>
    </location>
</feature>
<dbReference type="GeneID" id="9689530"/>
<feature type="compositionally biased region" description="Low complexity" evidence="1">
    <location>
        <begin position="40"/>
        <end position="49"/>
    </location>
</feature>
<feature type="domain" description="cDENN" evidence="2">
    <location>
        <begin position="347"/>
        <end position="775"/>
    </location>
</feature>
<feature type="region of interest" description="Disordered" evidence="1">
    <location>
        <begin position="1"/>
        <end position="85"/>
    </location>
</feature>
<feature type="compositionally biased region" description="Acidic residues" evidence="1">
    <location>
        <begin position="391"/>
        <end position="404"/>
    </location>
</feature>
<accession>C1N8I1</accession>
<evidence type="ECO:0000256" key="1">
    <source>
        <dbReference type="SAM" id="MobiDB-lite"/>
    </source>
</evidence>
<dbReference type="Gene3D" id="3.40.50.11500">
    <property type="match status" value="1"/>
</dbReference>
<dbReference type="RefSeq" id="XP_003064089.1">
    <property type="nucleotide sequence ID" value="XM_003064043.1"/>
</dbReference>
<keyword evidence="4" id="KW-1185">Reference proteome</keyword>
<dbReference type="EMBL" id="GG663750">
    <property type="protein sequence ID" value="EEH51711.1"/>
    <property type="molecule type" value="Genomic_DNA"/>
</dbReference>
<feature type="compositionally biased region" description="Acidic residues" evidence="1">
    <location>
        <begin position="445"/>
        <end position="459"/>
    </location>
</feature>
<sequence length="898" mass="95849">MQAKTPKARPFGSNRQTPVAPHTAPHLVTARKDGDGWTTGGSESSATGGARDDDDSPFDSAYYHRGGGGARATAARTEGKPPPTLSKRLYRAMFGAVHNTPETVANEALATATHWFNPEAYTREKRIWVAQQRRLASDGQLPGRGPPIDSAFEYFIVAGLPTTADVSAVATSAKAAKAARLAGAEVPVSDPKSERHYRGVSGDTFPAEILFSYPPSETPLPFESIDAFCFPHGVEPKLVERTPSMSGVNDVVYGQRHLTADDKSFVFTLRVGETGEETLYGVCCYVEELVQREPGMIAAAKWAVGCGAGAHGEDGAGAHGEDGASTGGSRGSGDGKKGSKSRRYLIAADRCYCLISRVPFFSLHFEVLHAMLGMERLERIRACVEEMMSLDDDDHGCSEGEEEADRDRPAAAAAEATAAATANPNPNPKRPSPIVGRKLTFAEGGDADADADADGDGDDEPRTPDATTAGAAGFGSPVEMKSQPAGELKGVTFATTPPPPPPPPPPPVVRDADATAKLAAAPDAIIANACDSLKILCAYKKMPLPEIGASVTFAPLSEDAPSITFTRRVPDESTSTTRAAAERERAAAAAAAAGVSGLGLEGGGGDGSRSEDTSTTKEDEETRREEEDEEEDDDDDEEDVRPSTPPADLSEPSWKSPSVLRRAKRRGNNAGKTQPTPTRPPRQPPRVVITPAEEASHLETWTVAALCRCLSLENILLVLNGALLEKQMVVLCPNLGELSACVLSAPVPFVVGVQHKTSEVRRCTKDLSRVNAYKDTVKLRGHTPALPRLKELSAVLRPLHYAVQVAMRGSRRHPIAEPSGEARIAARAFLSAWREYLAAVVANLRAYAITEVNADEERVSILLKDSFVDSFSRTDRAFMRAFCETQMFDVFADEALKS</sequence>
<dbReference type="OMA" id="QLSPKIW"/>
<dbReference type="PANTHER" id="PTHR15288">
    <property type="entry name" value="DENN DOMAIN-CONTAINING PROTEIN 2"/>
    <property type="match status" value="1"/>
</dbReference>
<gene>
    <name evidence="3" type="ORF">MICPUCDRAFT_49148</name>
</gene>
<evidence type="ECO:0000313" key="3">
    <source>
        <dbReference type="EMBL" id="EEH51711.1"/>
    </source>
</evidence>
<dbReference type="AlphaFoldDB" id="C1N8I1"/>
<dbReference type="PANTHER" id="PTHR15288:SF0">
    <property type="entry name" value="UDENN DOMAIN-CONTAINING PROTEIN"/>
    <property type="match status" value="1"/>
</dbReference>
<dbReference type="Gene3D" id="3.30.450.200">
    <property type="match status" value="1"/>
</dbReference>
<feature type="compositionally biased region" description="Gly residues" evidence="1">
    <location>
        <begin position="596"/>
        <end position="607"/>
    </location>
</feature>
<proteinExistence type="predicted"/>
<evidence type="ECO:0000313" key="4">
    <source>
        <dbReference type="Proteomes" id="UP000001876"/>
    </source>
</evidence>
<dbReference type="InterPro" id="IPR043153">
    <property type="entry name" value="DENN_C"/>
</dbReference>
<dbReference type="Pfam" id="PF03456">
    <property type="entry name" value="uDENN"/>
    <property type="match status" value="1"/>
</dbReference>